<dbReference type="InterPro" id="IPR024930">
    <property type="entry name" value="Skp_dom_sf"/>
</dbReference>
<evidence type="ECO:0000313" key="3">
    <source>
        <dbReference type="Proteomes" id="UP000236454"/>
    </source>
</evidence>
<accession>A0A1I7AG00</accession>
<dbReference type="EMBL" id="FPAS01000003">
    <property type="protein sequence ID" value="SFT73805.1"/>
    <property type="molecule type" value="Genomic_DNA"/>
</dbReference>
<dbReference type="OrthoDB" id="1493259at2"/>
<dbReference type="RefSeq" id="WP_139230332.1">
    <property type="nucleotide sequence ID" value="NZ_FPAS01000003.1"/>
</dbReference>
<dbReference type="Proteomes" id="UP000236454">
    <property type="component" value="Unassembled WGS sequence"/>
</dbReference>
<feature type="signal peptide" evidence="1">
    <location>
        <begin position="1"/>
        <end position="22"/>
    </location>
</feature>
<dbReference type="SMART" id="SM00935">
    <property type="entry name" value="OmpH"/>
    <property type="match status" value="1"/>
</dbReference>
<feature type="chain" id="PRO_5014867338" evidence="1">
    <location>
        <begin position="23"/>
        <end position="219"/>
    </location>
</feature>
<dbReference type="PROSITE" id="PS51257">
    <property type="entry name" value="PROKAR_LIPOPROTEIN"/>
    <property type="match status" value="1"/>
</dbReference>
<gene>
    <name evidence="2" type="ORF">SAMN05216474_2049</name>
</gene>
<dbReference type="InterPro" id="IPR005632">
    <property type="entry name" value="Chaperone_Skp"/>
</dbReference>
<dbReference type="Pfam" id="PF03938">
    <property type="entry name" value="OmpH"/>
    <property type="match status" value="1"/>
</dbReference>
<name>A0A1I7AG00_9FLAO</name>
<dbReference type="STRING" id="477690.SAMN05216474_2049"/>
<keyword evidence="3" id="KW-1185">Reference proteome</keyword>
<reference evidence="2 3" key="1">
    <citation type="submission" date="2016-10" db="EMBL/GenBank/DDBJ databases">
        <authorList>
            <person name="de Groot N.N."/>
        </authorList>
    </citation>
    <scope>NUCLEOTIDE SEQUENCE [LARGE SCALE GENOMIC DNA]</scope>
    <source>
        <strain evidence="2 3">CGMCC 1.7005</strain>
    </source>
</reference>
<sequence>MNKLIASFAMGALVLASCNSSTSTTEESKAQTPAKTASEIQVKNSEGLKIAFYVQDSIPSGFNYYREIDSMLQAKQTQYQTKLERMYAKYEQYAAEIQRRDQNNEISSFELPKVQEEIARRQQEIAQIEQNEGRILQQETMNYTNALANKISGAGNEYAKENGIDILFFYQKGGQITYISDAFDVTQDFIAYLNKREKEIISGVEESVEEETNAEETAK</sequence>
<organism evidence="2 3">
    <name type="scientific">Lishizhenia tianjinensis</name>
    <dbReference type="NCBI Taxonomy" id="477690"/>
    <lineage>
        <taxon>Bacteria</taxon>
        <taxon>Pseudomonadati</taxon>
        <taxon>Bacteroidota</taxon>
        <taxon>Flavobacteriia</taxon>
        <taxon>Flavobacteriales</taxon>
        <taxon>Crocinitomicaceae</taxon>
        <taxon>Lishizhenia</taxon>
    </lineage>
</organism>
<keyword evidence="1" id="KW-0732">Signal</keyword>
<proteinExistence type="predicted"/>
<dbReference type="Gene3D" id="3.30.910.20">
    <property type="entry name" value="Skp domain"/>
    <property type="match status" value="1"/>
</dbReference>
<dbReference type="SUPFAM" id="SSF111384">
    <property type="entry name" value="OmpH-like"/>
    <property type="match status" value="1"/>
</dbReference>
<dbReference type="AlphaFoldDB" id="A0A1I7AG00"/>
<protein>
    <submittedName>
        <fullName evidence="2">Periplasmic chaperone for outer membrane proteins Skp</fullName>
    </submittedName>
</protein>
<dbReference type="GO" id="GO:0051082">
    <property type="term" value="F:unfolded protein binding"/>
    <property type="evidence" value="ECO:0007669"/>
    <property type="project" value="InterPro"/>
</dbReference>
<evidence type="ECO:0000313" key="2">
    <source>
        <dbReference type="EMBL" id="SFT73805.1"/>
    </source>
</evidence>
<evidence type="ECO:0000256" key="1">
    <source>
        <dbReference type="SAM" id="SignalP"/>
    </source>
</evidence>